<evidence type="ECO:0000256" key="1">
    <source>
        <dbReference type="ARBA" id="ARBA00022676"/>
    </source>
</evidence>
<dbReference type="EMBL" id="BAAAKW010000063">
    <property type="protein sequence ID" value="GAA1225442.1"/>
    <property type="molecule type" value="Genomic_DNA"/>
</dbReference>
<evidence type="ECO:0000259" key="3">
    <source>
        <dbReference type="Pfam" id="PF13439"/>
    </source>
</evidence>
<reference evidence="4 5" key="1">
    <citation type="journal article" date="2019" name="Int. J. Syst. Evol. Microbiol.">
        <title>The Global Catalogue of Microorganisms (GCM) 10K type strain sequencing project: providing services to taxonomists for standard genome sequencing and annotation.</title>
        <authorList>
            <consortium name="The Broad Institute Genomics Platform"/>
            <consortium name="The Broad Institute Genome Sequencing Center for Infectious Disease"/>
            <person name="Wu L."/>
            <person name="Ma J."/>
        </authorList>
    </citation>
    <scope>NUCLEOTIDE SEQUENCE [LARGE SCALE GENOMIC DNA]</scope>
    <source>
        <strain evidence="4 5">JCM 12762</strain>
    </source>
</reference>
<sequence>MRVLMITPWFPTPGSAESGIFVVRDALALRADHTVKVLHLDSEPSASSRSGATEVRGVPTLRVPFNRWRVRDWFSALKAVRAAANEADVVHTHALSGIILFAFARPGKNTRWVHTEHWSGLTAPETLSPRGRISRRALMPILARPDAVIVACERLARTIRTVRSKPIVTIPCVVVPPASVAPAPSDSAVLRIVGIGGIIERKGAICALETVAELQRRGVTAHLTWVGDGPQRNELVARARELQLDDQLTLTGALSEAEVGEQLDASDLFLLPTLGDNFCIVVAEALSHGRPIVSGADTGAVDYSAPEVSRFVVDAKNPLAYADAIVDLLAATSAVSAEDVAATVSGRFTPERVSELLTAAYTA</sequence>
<dbReference type="Gene3D" id="3.40.50.2000">
    <property type="entry name" value="Glycogen Phosphorylase B"/>
    <property type="match status" value="2"/>
</dbReference>
<dbReference type="SUPFAM" id="SSF53756">
    <property type="entry name" value="UDP-Glycosyltransferase/glycogen phosphorylase"/>
    <property type="match status" value="1"/>
</dbReference>
<dbReference type="CDD" id="cd03801">
    <property type="entry name" value="GT4_PimA-like"/>
    <property type="match status" value="1"/>
</dbReference>
<dbReference type="Proteomes" id="UP001500943">
    <property type="component" value="Unassembled WGS sequence"/>
</dbReference>
<keyword evidence="1" id="KW-0328">Glycosyltransferase</keyword>
<accession>A0ABN1VYA5</accession>
<gene>
    <name evidence="4" type="ORF">GCM10009655_25230</name>
</gene>
<evidence type="ECO:0000313" key="4">
    <source>
        <dbReference type="EMBL" id="GAA1225442.1"/>
    </source>
</evidence>
<name>A0ABN1VYA5_9MICO</name>
<evidence type="ECO:0000256" key="2">
    <source>
        <dbReference type="ARBA" id="ARBA00022679"/>
    </source>
</evidence>
<protein>
    <recommendedName>
        <fullName evidence="3">Glycosyltransferase subfamily 4-like N-terminal domain-containing protein</fullName>
    </recommendedName>
</protein>
<dbReference type="PANTHER" id="PTHR12526">
    <property type="entry name" value="GLYCOSYLTRANSFERASE"/>
    <property type="match status" value="1"/>
</dbReference>
<keyword evidence="5" id="KW-1185">Reference proteome</keyword>
<proteinExistence type="predicted"/>
<organism evidence="4 5">
    <name type="scientific">Rhodoglobus aureus</name>
    <dbReference type="NCBI Taxonomy" id="191497"/>
    <lineage>
        <taxon>Bacteria</taxon>
        <taxon>Bacillati</taxon>
        <taxon>Actinomycetota</taxon>
        <taxon>Actinomycetes</taxon>
        <taxon>Micrococcales</taxon>
        <taxon>Microbacteriaceae</taxon>
        <taxon>Rhodoglobus</taxon>
    </lineage>
</organism>
<feature type="domain" description="Glycosyltransferase subfamily 4-like N-terminal" evidence="3">
    <location>
        <begin position="29"/>
        <end position="174"/>
    </location>
</feature>
<dbReference type="InterPro" id="IPR028098">
    <property type="entry name" value="Glyco_trans_4-like_N"/>
</dbReference>
<comment type="caution">
    <text evidence="4">The sequence shown here is derived from an EMBL/GenBank/DDBJ whole genome shotgun (WGS) entry which is preliminary data.</text>
</comment>
<evidence type="ECO:0000313" key="5">
    <source>
        <dbReference type="Proteomes" id="UP001500943"/>
    </source>
</evidence>
<dbReference type="RefSeq" id="WP_343926380.1">
    <property type="nucleotide sequence ID" value="NZ_BAAAKW010000063.1"/>
</dbReference>
<dbReference type="Pfam" id="PF13692">
    <property type="entry name" value="Glyco_trans_1_4"/>
    <property type="match status" value="1"/>
</dbReference>
<dbReference type="Pfam" id="PF13439">
    <property type="entry name" value="Glyco_transf_4"/>
    <property type="match status" value="1"/>
</dbReference>
<keyword evidence="2" id="KW-0808">Transferase</keyword>